<dbReference type="PANTHER" id="PTHR34109:SF1">
    <property type="entry name" value="VOC DOMAIN-CONTAINING PROTEIN"/>
    <property type="match status" value="1"/>
</dbReference>
<dbReference type="EMBL" id="CP004387">
    <property type="protein sequence ID" value="AJD49235.1"/>
    <property type="molecule type" value="Genomic_DNA"/>
</dbReference>
<dbReference type="Gene3D" id="3.30.720.120">
    <property type="match status" value="1"/>
</dbReference>
<dbReference type="SUPFAM" id="SSF54593">
    <property type="entry name" value="Glyoxalase/Bleomycin resistance protein/Dihydroxybiphenyl dioxygenase"/>
    <property type="match status" value="1"/>
</dbReference>
<feature type="domain" description="VOC" evidence="1">
    <location>
        <begin position="2"/>
        <end position="125"/>
    </location>
</feature>
<name>A0A0B4XR20_9GAMM</name>
<protein>
    <submittedName>
        <fullName evidence="2">Glyoxalase/bleomycin resistance protein/dioxygenase</fullName>
    </submittedName>
</protein>
<dbReference type="KEGG" id="apac:S7S_14115"/>
<dbReference type="Pfam" id="PF00903">
    <property type="entry name" value="Glyoxalase"/>
    <property type="match status" value="1"/>
</dbReference>
<dbReference type="PANTHER" id="PTHR34109">
    <property type="entry name" value="BNAUNNG04460D PROTEIN-RELATED"/>
    <property type="match status" value="1"/>
</dbReference>
<dbReference type="InterPro" id="IPR037523">
    <property type="entry name" value="VOC_core"/>
</dbReference>
<proteinExistence type="predicted"/>
<sequence>MSVALIPHLQCREASKAAEFYQRAFGAEVNMMMPAPDGRLMHGELQIGDARLMLCDVFEECGDVPQAGAISPVTLHLQVDDCDALFQRALDAGCETVIPLEDMFWGDRYGVLSDPFGHRWSIASHVRDVSPEALQEAMQQFSQNNDKPGCA</sequence>
<dbReference type="STRING" id="391936.S7S_14115"/>
<dbReference type="Gene3D" id="3.30.720.110">
    <property type="match status" value="1"/>
</dbReference>
<accession>A0A0B4XR20</accession>
<evidence type="ECO:0000313" key="3">
    <source>
        <dbReference type="Proteomes" id="UP000006764"/>
    </source>
</evidence>
<organism evidence="2 3">
    <name type="scientific">Isoalcanivorax pacificus W11-5</name>
    <dbReference type="NCBI Taxonomy" id="391936"/>
    <lineage>
        <taxon>Bacteria</taxon>
        <taxon>Pseudomonadati</taxon>
        <taxon>Pseudomonadota</taxon>
        <taxon>Gammaproteobacteria</taxon>
        <taxon>Oceanospirillales</taxon>
        <taxon>Alcanivoracaceae</taxon>
        <taxon>Isoalcanivorax</taxon>
    </lineage>
</organism>
<reference evidence="2 3" key="1">
    <citation type="journal article" date="2012" name="J. Bacteriol.">
        <title>Genome sequence of an alkane-degrading bacterium, Alcanivorax pacificus type strain W11-5, isolated from deep sea sediment.</title>
        <authorList>
            <person name="Lai Q."/>
            <person name="Shao Z."/>
        </authorList>
    </citation>
    <scope>NUCLEOTIDE SEQUENCE [LARGE SCALE GENOMIC DNA]</scope>
    <source>
        <strain evidence="2 3">W11-5</strain>
    </source>
</reference>
<dbReference type="GO" id="GO:0051213">
    <property type="term" value="F:dioxygenase activity"/>
    <property type="evidence" value="ECO:0007669"/>
    <property type="project" value="UniProtKB-KW"/>
</dbReference>
<keyword evidence="2" id="KW-0560">Oxidoreductase</keyword>
<gene>
    <name evidence="2" type="ORF">S7S_14115</name>
</gene>
<dbReference type="CDD" id="cd07246">
    <property type="entry name" value="VOC_like"/>
    <property type="match status" value="1"/>
</dbReference>
<dbReference type="Proteomes" id="UP000006764">
    <property type="component" value="Chromosome"/>
</dbReference>
<dbReference type="OrthoDB" id="9795306at2"/>
<dbReference type="InterPro" id="IPR029068">
    <property type="entry name" value="Glyas_Bleomycin-R_OHBP_Dase"/>
</dbReference>
<dbReference type="AlphaFoldDB" id="A0A0B4XR20"/>
<dbReference type="RefSeq" id="WP_008733980.1">
    <property type="nucleotide sequence ID" value="NZ_CP004387.1"/>
</dbReference>
<evidence type="ECO:0000259" key="1">
    <source>
        <dbReference type="PROSITE" id="PS51819"/>
    </source>
</evidence>
<keyword evidence="3" id="KW-1185">Reference proteome</keyword>
<evidence type="ECO:0000313" key="2">
    <source>
        <dbReference type="EMBL" id="AJD49235.1"/>
    </source>
</evidence>
<dbReference type="HOGENOM" id="CLU_046006_11_2_6"/>
<dbReference type="PROSITE" id="PS51819">
    <property type="entry name" value="VOC"/>
    <property type="match status" value="1"/>
</dbReference>
<dbReference type="InterPro" id="IPR004360">
    <property type="entry name" value="Glyas_Fos-R_dOase_dom"/>
</dbReference>
<keyword evidence="2" id="KW-0223">Dioxygenase</keyword>